<accession>A0A383AJF2</accession>
<organism evidence="1">
    <name type="scientific">marine metagenome</name>
    <dbReference type="NCBI Taxonomy" id="408172"/>
    <lineage>
        <taxon>unclassified sequences</taxon>
        <taxon>metagenomes</taxon>
        <taxon>ecological metagenomes</taxon>
    </lineage>
</organism>
<name>A0A383AJF2_9ZZZZ</name>
<dbReference type="EMBL" id="UINC01192508">
    <property type="protein sequence ID" value="SVE07689.1"/>
    <property type="molecule type" value="Genomic_DNA"/>
</dbReference>
<proteinExistence type="predicted"/>
<dbReference type="AlphaFoldDB" id="A0A383AJF2"/>
<feature type="non-terminal residue" evidence="1">
    <location>
        <position position="237"/>
    </location>
</feature>
<sequence length="237" mass="25330">MLGRDFLKLSLGGLALPDLLALRANAAGGASGSGKAKSCIVLFCWGGISHLDTFDLKPNAPSNIRGIFKEIPTAVPGIRIGEHLPGFARTMKDWAIVRSAHHNAPSHRSGAYWNLTGHEPAKLDGNWEATRKDWPSIGSMIWQAKKDGGRPQNALPGAVALPYTLYDGGVSNGQDAGFLGMGMDPAVFRPPGKDLKIYNGKSPTSGRIELDLPEGVNRGRLGKRRDLIEGFGVSKQP</sequence>
<protein>
    <recommendedName>
        <fullName evidence="2">DUF1501 domain-containing protein</fullName>
    </recommendedName>
</protein>
<dbReference type="Pfam" id="PF07394">
    <property type="entry name" value="DUF1501"/>
    <property type="match status" value="1"/>
</dbReference>
<evidence type="ECO:0008006" key="2">
    <source>
        <dbReference type="Google" id="ProtNLM"/>
    </source>
</evidence>
<gene>
    <name evidence="1" type="ORF">METZ01_LOCUS460543</name>
</gene>
<reference evidence="1" key="1">
    <citation type="submission" date="2018-05" db="EMBL/GenBank/DDBJ databases">
        <authorList>
            <person name="Lanie J.A."/>
            <person name="Ng W.-L."/>
            <person name="Kazmierczak K.M."/>
            <person name="Andrzejewski T.M."/>
            <person name="Davidsen T.M."/>
            <person name="Wayne K.J."/>
            <person name="Tettelin H."/>
            <person name="Glass J.I."/>
            <person name="Rusch D."/>
            <person name="Podicherti R."/>
            <person name="Tsui H.-C.T."/>
            <person name="Winkler M.E."/>
        </authorList>
    </citation>
    <scope>NUCLEOTIDE SEQUENCE</scope>
</reference>
<dbReference type="InterPro" id="IPR010869">
    <property type="entry name" value="DUF1501"/>
</dbReference>
<evidence type="ECO:0000313" key="1">
    <source>
        <dbReference type="EMBL" id="SVE07689.1"/>
    </source>
</evidence>